<dbReference type="EnsemblPlants" id="Pp3c2_7150V3.2">
    <property type="protein sequence ID" value="Pp3c2_7150V3.2"/>
    <property type="gene ID" value="Pp3c2_7150"/>
</dbReference>
<dbReference type="STRING" id="3218.A0A2K1L0K0"/>
<gene>
    <name evidence="3" type="primary">LOC112295450</name>
    <name evidence="2" type="ORF">PHYPA_002345</name>
</gene>
<protein>
    <recommendedName>
        <fullName evidence="1">DM8 domain-containing protein</fullName>
    </recommendedName>
</protein>
<dbReference type="PaxDb" id="3218-PP1S7_498V6.1"/>
<dbReference type="AlphaFoldDB" id="A0A2K1L0K0"/>
<dbReference type="OMA" id="SCHHHAN"/>
<dbReference type="Gramene" id="Pp3c2_7150V3.1">
    <property type="protein sequence ID" value="Pp3c2_7150V3.1"/>
    <property type="gene ID" value="Pp3c2_7150"/>
</dbReference>
<dbReference type="RefSeq" id="XP_024402842.1">
    <property type="nucleotide sequence ID" value="XM_024547074.2"/>
</dbReference>
<name>A0A2K1L0K0_PHYPA</name>
<dbReference type="GeneID" id="112295450"/>
<dbReference type="Proteomes" id="UP000006727">
    <property type="component" value="Chromosome 2"/>
</dbReference>
<evidence type="ECO:0000259" key="1">
    <source>
        <dbReference type="Pfam" id="PF24472"/>
    </source>
</evidence>
<dbReference type="InterPro" id="IPR056520">
    <property type="entry name" value="ARM_KDM8_N"/>
</dbReference>
<dbReference type="KEGG" id="ppp:112295450"/>
<evidence type="ECO:0000313" key="4">
    <source>
        <dbReference type="Proteomes" id="UP000006727"/>
    </source>
</evidence>
<evidence type="ECO:0000313" key="3">
    <source>
        <dbReference type="EnsemblPlants" id="Pp3c2_7150V3.1"/>
    </source>
</evidence>
<sequence length="153" mass="16564">MPSVARTQVLEFLKQVRNEGGVVFAGLSEKAWCGTDEKAAEAAYELAWEELHGGPWQSVSLVWRDAFSLSCLSLASCHHHANRPAEALKVLDLGLIIGGPQFRAELDAALHSIGSTNGLEASNGTEGLPSMQDLHLRTKNEGQKLKEVNNMSL</sequence>
<reference evidence="2 4" key="2">
    <citation type="journal article" date="2018" name="Plant J.">
        <title>The Physcomitrella patens chromosome-scale assembly reveals moss genome structure and evolution.</title>
        <authorList>
            <person name="Lang D."/>
            <person name="Ullrich K.K."/>
            <person name="Murat F."/>
            <person name="Fuchs J."/>
            <person name="Jenkins J."/>
            <person name="Haas F.B."/>
            <person name="Piednoel M."/>
            <person name="Gundlach H."/>
            <person name="Van Bel M."/>
            <person name="Meyberg R."/>
            <person name="Vives C."/>
            <person name="Morata J."/>
            <person name="Symeonidi A."/>
            <person name="Hiss M."/>
            <person name="Muchero W."/>
            <person name="Kamisugi Y."/>
            <person name="Saleh O."/>
            <person name="Blanc G."/>
            <person name="Decker E.L."/>
            <person name="van Gessel N."/>
            <person name="Grimwood J."/>
            <person name="Hayes R.D."/>
            <person name="Graham S.W."/>
            <person name="Gunter L.E."/>
            <person name="McDaniel S.F."/>
            <person name="Hoernstein S.N.W."/>
            <person name="Larsson A."/>
            <person name="Li F.W."/>
            <person name="Perroud P.F."/>
            <person name="Phillips J."/>
            <person name="Ranjan P."/>
            <person name="Rokshar D.S."/>
            <person name="Rothfels C.J."/>
            <person name="Schneider L."/>
            <person name="Shu S."/>
            <person name="Stevenson D.W."/>
            <person name="Thummler F."/>
            <person name="Tillich M."/>
            <person name="Villarreal Aguilar J.C."/>
            <person name="Widiez T."/>
            <person name="Wong G.K."/>
            <person name="Wymore A."/>
            <person name="Zhang Y."/>
            <person name="Zimmer A.D."/>
            <person name="Quatrano R.S."/>
            <person name="Mayer K.F.X."/>
            <person name="Goodstein D."/>
            <person name="Casacuberta J.M."/>
            <person name="Vandepoele K."/>
            <person name="Reski R."/>
            <person name="Cuming A.C."/>
            <person name="Tuskan G.A."/>
            <person name="Maumus F."/>
            <person name="Salse J."/>
            <person name="Schmutz J."/>
            <person name="Rensing S.A."/>
        </authorList>
    </citation>
    <scope>NUCLEOTIDE SEQUENCE [LARGE SCALE GENOMIC DNA]</scope>
    <source>
        <strain evidence="3 4">cv. Gransden 2004</strain>
    </source>
</reference>
<organism evidence="2">
    <name type="scientific">Physcomitrium patens</name>
    <name type="common">Spreading-leaved earth moss</name>
    <name type="synonym">Physcomitrella patens</name>
    <dbReference type="NCBI Taxonomy" id="3218"/>
    <lineage>
        <taxon>Eukaryota</taxon>
        <taxon>Viridiplantae</taxon>
        <taxon>Streptophyta</taxon>
        <taxon>Embryophyta</taxon>
        <taxon>Bryophyta</taxon>
        <taxon>Bryophytina</taxon>
        <taxon>Bryopsida</taxon>
        <taxon>Funariidae</taxon>
        <taxon>Funariales</taxon>
        <taxon>Funariaceae</taxon>
        <taxon>Physcomitrium</taxon>
    </lineage>
</organism>
<feature type="domain" description="DM8" evidence="1">
    <location>
        <begin position="7"/>
        <end position="116"/>
    </location>
</feature>
<dbReference type="Pfam" id="PF24472">
    <property type="entry name" value="ARM_KDM8_N"/>
    <property type="match status" value="1"/>
</dbReference>
<evidence type="ECO:0000313" key="2">
    <source>
        <dbReference type="EMBL" id="PNR59554.1"/>
    </source>
</evidence>
<accession>A0A2K1L0K0</accession>
<keyword evidence="4" id="KW-1185">Reference proteome</keyword>
<dbReference type="EnsemblPlants" id="Pp3c2_7150V3.1">
    <property type="protein sequence ID" value="Pp3c2_7150V3.1"/>
    <property type="gene ID" value="Pp3c2_7150"/>
</dbReference>
<dbReference type="OrthoDB" id="1743685at2759"/>
<reference evidence="3" key="3">
    <citation type="submission" date="2020-12" db="UniProtKB">
        <authorList>
            <consortium name="EnsemblPlants"/>
        </authorList>
    </citation>
    <scope>IDENTIFICATION</scope>
</reference>
<dbReference type="Gramene" id="Pp3c2_7150V3.2">
    <property type="protein sequence ID" value="Pp3c2_7150V3.2"/>
    <property type="gene ID" value="Pp3c2_7150"/>
</dbReference>
<dbReference type="EMBL" id="ABEU02000002">
    <property type="protein sequence ID" value="PNR59554.1"/>
    <property type="molecule type" value="Genomic_DNA"/>
</dbReference>
<reference evidence="2 4" key="1">
    <citation type="journal article" date="2008" name="Science">
        <title>The Physcomitrella genome reveals evolutionary insights into the conquest of land by plants.</title>
        <authorList>
            <person name="Rensing S."/>
            <person name="Lang D."/>
            <person name="Zimmer A."/>
            <person name="Terry A."/>
            <person name="Salamov A."/>
            <person name="Shapiro H."/>
            <person name="Nishiyama T."/>
            <person name="Perroud P.-F."/>
            <person name="Lindquist E."/>
            <person name="Kamisugi Y."/>
            <person name="Tanahashi T."/>
            <person name="Sakakibara K."/>
            <person name="Fujita T."/>
            <person name="Oishi K."/>
            <person name="Shin-I T."/>
            <person name="Kuroki Y."/>
            <person name="Toyoda A."/>
            <person name="Suzuki Y."/>
            <person name="Hashimoto A."/>
            <person name="Yamaguchi K."/>
            <person name="Sugano A."/>
            <person name="Kohara Y."/>
            <person name="Fujiyama A."/>
            <person name="Anterola A."/>
            <person name="Aoki S."/>
            <person name="Ashton N."/>
            <person name="Barbazuk W.B."/>
            <person name="Barker E."/>
            <person name="Bennetzen J."/>
            <person name="Bezanilla M."/>
            <person name="Blankenship R."/>
            <person name="Cho S.H."/>
            <person name="Dutcher S."/>
            <person name="Estelle M."/>
            <person name="Fawcett J.A."/>
            <person name="Gundlach H."/>
            <person name="Hanada K."/>
            <person name="Heyl A."/>
            <person name="Hicks K.A."/>
            <person name="Hugh J."/>
            <person name="Lohr M."/>
            <person name="Mayer K."/>
            <person name="Melkozernov A."/>
            <person name="Murata T."/>
            <person name="Nelson D."/>
            <person name="Pils B."/>
            <person name="Prigge M."/>
            <person name="Reiss B."/>
            <person name="Renner T."/>
            <person name="Rombauts S."/>
            <person name="Rushton P."/>
            <person name="Sanderfoot A."/>
            <person name="Schween G."/>
            <person name="Shiu S.-H."/>
            <person name="Stueber K."/>
            <person name="Theodoulou F.L."/>
            <person name="Tu H."/>
            <person name="Van de Peer Y."/>
            <person name="Verrier P.J."/>
            <person name="Waters E."/>
            <person name="Wood A."/>
            <person name="Yang L."/>
            <person name="Cove D."/>
            <person name="Cuming A."/>
            <person name="Hasebe M."/>
            <person name="Lucas S."/>
            <person name="Mishler D.B."/>
            <person name="Reski R."/>
            <person name="Grigoriev I."/>
            <person name="Quatrano R.S."/>
            <person name="Boore J.L."/>
        </authorList>
    </citation>
    <scope>NUCLEOTIDE SEQUENCE [LARGE SCALE GENOMIC DNA]</scope>
    <source>
        <strain evidence="3 4">cv. Gransden 2004</strain>
    </source>
</reference>
<proteinExistence type="predicted"/>